<sequence>MCFTSLFTKFTKKLNARIMKTKHHARIGRVFNDLKNYPGGSKNRSNQTSLVGFNTSLKTNHSSESSFSER</sequence>
<feature type="region of interest" description="Disordered" evidence="1">
    <location>
        <begin position="33"/>
        <end position="70"/>
    </location>
</feature>
<evidence type="ECO:0000313" key="3">
    <source>
        <dbReference type="Proteomes" id="UP000184432"/>
    </source>
</evidence>
<dbReference type="STRING" id="570521.SAMN04488508_105382"/>
<gene>
    <name evidence="2" type="ORF">SAMN04488508_105382</name>
</gene>
<dbReference type="Proteomes" id="UP000184432">
    <property type="component" value="Unassembled WGS sequence"/>
</dbReference>
<evidence type="ECO:0000313" key="2">
    <source>
        <dbReference type="EMBL" id="SHJ11827.1"/>
    </source>
</evidence>
<name>A0A1M6GPE2_9FLAO</name>
<proteinExistence type="predicted"/>
<evidence type="ECO:0000256" key="1">
    <source>
        <dbReference type="SAM" id="MobiDB-lite"/>
    </source>
</evidence>
<feature type="compositionally biased region" description="Polar residues" evidence="1">
    <location>
        <begin position="42"/>
        <end position="70"/>
    </location>
</feature>
<reference evidence="3" key="1">
    <citation type="submission" date="2016-11" db="EMBL/GenBank/DDBJ databases">
        <authorList>
            <person name="Varghese N."/>
            <person name="Submissions S."/>
        </authorList>
    </citation>
    <scope>NUCLEOTIDE SEQUENCE [LARGE SCALE GENOMIC DNA]</scope>
    <source>
        <strain evidence="3">DSM 22623</strain>
    </source>
</reference>
<dbReference type="AlphaFoldDB" id="A0A1M6GPE2"/>
<dbReference type="EMBL" id="FQYP01000005">
    <property type="protein sequence ID" value="SHJ11827.1"/>
    <property type="molecule type" value="Genomic_DNA"/>
</dbReference>
<organism evidence="2 3">
    <name type="scientific">Aquimarina spongiae</name>
    <dbReference type="NCBI Taxonomy" id="570521"/>
    <lineage>
        <taxon>Bacteria</taxon>
        <taxon>Pseudomonadati</taxon>
        <taxon>Bacteroidota</taxon>
        <taxon>Flavobacteriia</taxon>
        <taxon>Flavobacteriales</taxon>
        <taxon>Flavobacteriaceae</taxon>
        <taxon>Aquimarina</taxon>
    </lineage>
</organism>
<keyword evidence="3" id="KW-1185">Reference proteome</keyword>
<accession>A0A1M6GPE2</accession>
<protein>
    <submittedName>
        <fullName evidence="2">Uncharacterized protein</fullName>
    </submittedName>
</protein>